<dbReference type="Proteomes" id="UP001281003">
    <property type="component" value="Unassembled WGS sequence"/>
</dbReference>
<accession>A0AAE0U2F0</accession>
<proteinExistence type="predicted"/>
<protein>
    <submittedName>
        <fullName evidence="1">Uncharacterized protein</fullName>
    </submittedName>
</protein>
<organism evidence="1 2">
    <name type="scientific">Sordaria brevicollis</name>
    <dbReference type="NCBI Taxonomy" id="83679"/>
    <lineage>
        <taxon>Eukaryota</taxon>
        <taxon>Fungi</taxon>
        <taxon>Dikarya</taxon>
        <taxon>Ascomycota</taxon>
        <taxon>Pezizomycotina</taxon>
        <taxon>Sordariomycetes</taxon>
        <taxon>Sordariomycetidae</taxon>
        <taxon>Sordariales</taxon>
        <taxon>Sordariaceae</taxon>
        <taxon>Sordaria</taxon>
    </lineage>
</organism>
<keyword evidence="2" id="KW-1185">Reference proteome</keyword>
<reference evidence="1" key="1">
    <citation type="journal article" date="2023" name="Mol. Phylogenet. Evol.">
        <title>Genome-scale phylogeny and comparative genomics of the fungal order Sordariales.</title>
        <authorList>
            <person name="Hensen N."/>
            <person name="Bonometti L."/>
            <person name="Westerberg I."/>
            <person name="Brannstrom I.O."/>
            <person name="Guillou S."/>
            <person name="Cros-Aarteil S."/>
            <person name="Calhoun S."/>
            <person name="Haridas S."/>
            <person name="Kuo A."/>
            <person name="Mondo S."/>
            <person name="Pangilinan J."/>
            <person name="Riley R."/>
            <person name="LaButti K."/>
            <person name="Andreopoulos B."/>
            <person name="Lipzen A."/>
            <person name="Chen C."/>
            <person name="Yan M."/>
            <person name="Daum C."/>
            <person name="Ng V."/>
            <person name="Clum A."/>
            <person name="Steindorff A."/>
            <person name="Ohm R.A."/>
            <person name="Martin F."/>
            <person name="Silar P."/>
            <person name="Natvig D.O."/>
            <person name="Lalanne C."/>
            <person name="Gautier V."/>
            <person name="Ament-Velasquez S.L."/>
            <person name="Kruys A."/>
            <person name="Hutchinson M.I."/>
            <person name="Powell A.J."/>
            <person name="Barry K."/>
            <person name="Miller A.N."/>
            <person name="Grigoriev I.V."/>
            <person name="Debuchy R."/>
            <person name="Gladieux P."/>
            <person name="Hiltunen Thoren M."/>
            <person name="Johannesson H."/>
        </authorList>
    </citation>
    <scope>NUCLEOTIDE SEQUENCE</scope>
    <source>
        <strain evidence="1">FGSC 1904</strain>
    </source>
</reference>
<name>A0AAE0U2F0_SORBR</name>
<dbReference type="EMBL" id="JAUTDP010000018">
    <property type="protein sequence ID" value="KAK3388135.1"/>
    <property type="molecule type" value="Genomic_DNA"/>
</dbReference>
<dbReference type="AlphaFoldDB" id="A0AAE0U2F0"/>
<evidence type="ECO:0000313" key="2">
    <source>
        <dbReference type="Proteomes" id="UP001281003"/>
    </source>
</evidence>
<gene>
    <name evidence="1" type="ORF">B0T20DRAFT_398106</name>
</gene>
<sequence>MPASSRHNPAAGRRGTASAEVSLQALSIMLSAFELPLPSHALHYPVLPVKVRAMLPTLVRWWCEGPGLAQHQLDSTEIVVSLSSTTMPSGFEMVLMLSVTDPYIPTVMKPFPSDEVVSASRRRCDCTERSTQHRGGQLCRKLPSGSPIYEVPSRFS</sequence>
<reference evidence="1" key="2">
    <citation type="submission" date="2023-07" db="EMBL/GenBank/DDBJ databases">
        <authorList>
            <consortium name="Lawrence Berkeley National Laboratory"/>
            <person name="Haridas S."/>
            <person name="Hensen N."/>
            <person name="Bonometti L."/>
            <person name="Westerberg I."/>
            <person name="Brannstrom I.O."/>
            <person name="Guillou S."/>
            <person name="Cros-Aarteil S."/>
            <person name="Calhoun S."/>
            <person name="Kuo A."/>
            <person name="Mondo S."/>
            <person name="Pangilinan J."/>
            <person name="Riley R."/>
            <person name="LaButti K."/>
            <person name="Andreopoulos B."/>
            <person name="Lipzen A."/>
            <person name="Chen C."/>
            <person name="Yanf M."/>
            <person name="Daum C."/>
            <person name="Ng V."/>
            <person name="Clum A."/>
            <person name="Steindorff A."/>
            <person name="Ohm R."/>
            <person name="Martin F."/>
            <person name="Silar P."/>
            <person name="Natvig D."/>
            <person name="Lalanne C."/>
            <person name="Gautier V."/>
            <person name="Ament-velasquez S.L."/>
            <person name="Kruys A."/>
            <person name="Hutchinson M.I."/>
            <person name="Powell A.J."/>
            <person name="Barry K."/>
            <person name="Miller A.N."/>
            <person name="Grigoriev I.V."/>
            <person name="Debuchy R."/>
            <person name="Gladieux P."/>
            <person name="Thoren M.H."/>
            <person name="Johannesson H."/>
        </authorList>
    </citation>
    <scope>NUCLEOTIDE SEQUENCE</scope>
    <source>
        <strain evidence="1">FGSC 1904</strain>
    </source>
</reference>
<comment type="caution">
    <text evidence="1">The sequence shown here is derived from an EMBL/GenBank/DDBJ whole genome shotgun (WGS) entry which is preliminary data.</text>
</comment>
<evidence type="ECO:0000313" key="1">
    <source>
        <dbReference type="EMBL" id="KAK3388135.1"/>
    </source>
</evidence>